<evidence type="ECO:0000256" key="7">
    <source>
        <dbReference type="ARBA" id="ARBA00022989"/>
    </source>
</evidence>
<evidence type="ECO:0000313" key="11">
    <source>
        <dbReference type="EMBL" id="VDK48903.1"/>
    </source>
</evidence>
<reference evidence="11 12" key="2">
    <citation type="submission" date="2018-11" db="EMBL/GenBank/DDBJ databases">
        <authorList>
            <consortium name="Pathogen Informatics"/>
        </authorList>
    </citation>
    <scope>NUCLEOTIDE SEQUENCE [LARGE SCALE GENOMIC DNA]</scope>
</reference>
<name>A0A0R3WGX8_TAEAS</name>
<keyword evidence="9" id="KW-0472">Membrane</keyword>
<dbReference type="Gene3D" id="3.90.550.50">
    <property type="match status" value="1"/>
</dbReference>
<evidence type="ECO:0000256" key="2">
    <source>
        <dbReference type="ARBA" id="ARBA00008661"/>
    </source>
</evidence>
<protein>
    <recommendedName>
        <fullName evidence="10">Hexosyltransferase</fullName>
        <ecNumber evidence="10">2.4.1.-</ecNumber>
    </recommendedName>
</protein>
<evidence type="ECO:0000313" key="12">
    <source>
        <dbReference type="Proteomes" id="UP000282613"/>
    </source>
</evidence>
<organism evidence="13">
    <name type="scientific">Taenia asiatica</name>
    <name type="common">Asian tapeworm</name>
    <dbReference type="NCBI Taxonomy" id="60517"/>
    <lineage>
        <taxon>Eukaryota</taxon>
        <taxon>Metazoa</taxon>
        <taxon>Spiralia</taxon>
        <taxon>Lophotrochozoa</taxon>
        <taxon>Platyhelminthes</taxon>
        <taxon>Cestoda</taxon>
        <taxon>Eucestoda</taxon>
        <taxon>Cyclophyllidea</taxon>
        <taxon>Taeniidae</taxon>
        <taxon>Taenia</taxon>
    </lineage>
</organism>
<evidence type="ECO:0000256" key="3">
    <source>
        <dbReference type="ARBA" id="ARBA00022676"/>
    </source>
</evidence>
<comment type="similarity">
    <text evidence="2 10">Belongs to the glycosyltransferase 31 family.</text>
</comment>
<evidence type="ECO:0000256" key="8">
    <source>
        <dbReference type="ARBA" id="ARBA00023034"/>
    </source>
</evidence>
<dbReference type="GO" id="GO:0006493">
    <property type="term" value="P:protein O-linked glycosylation"/>
    <property type="evidence" value="ECO:0007669"/>
    <property type="project" value="TreeGrafter"/>
</dbReference>
<dbReference type="Pfam" id="PF01762">
    <property type="entry name" value="Galactosyl_T"/>
    <property type="match status" value="1"/>
</dbReference>
<keyword evidence="4" id="KW-0808">Transferase</keyword>
<keyword evidence="3 10" id="KW-0328">Glycosyltransferase</keyword>
<dbReference type="Proteomes" id="UP000282613">
    <property type="component" value="Unassembled WGS sequence"/>
</dbReference>
<sequence>MQKIEEEMRMYDDIVLADYEDTYYNLTWKTVTNLRWISAFCDKRRNDVFVIIDDDHRMNVSMLMEFLDSVPRGKKRISIFGRIANGDHASRSPQYKLYLSYREIPWDLMCPYPLGFCQLVGADIVDDMAIGSAYTRYPYVHEDVYLGLLAFKLGIPLQHVNTMFDHRELGNPELNFLPFMVAESSYWKMT</sequence>
<reference evidence="13" key="1">
    <citation type="submission" date="2017-02" db="UniProtKB">
        <authorList>
            <consortium name="WormBaseParasite"/>
        </authorList>
    </citation>
    <scope>IDENTIFICATION</scope>
</reference>
<evidence type="ECO:0000256" key="1">
    <source>
        <dbReference type="ARBA" id="ARBA00004323"/>
    </source>
</evidence>
<keyword evidence="8 10" id="KW-0333">Golgi apparatus</keyword>
<keyword evidence="5" id="KW-0812">Transmembrane</keyword>
<dbReference type="AlphaFoldDB" id="A0A0R3WGX8"/>
<dbReference type="STRING" id="60517.A0A0R3WGX8"/>
<dbReference type="EMBL" id="UYRS01020444">
    <property type="protein sequence ID" value="VDK48903.1"/>
    <property type="molecule type" value="Genomic_DNA"/>
</dbReference>
<keyword evidence="12" id="KW-1185">Reference proteome</keyword>
<evidence type="ECO:0000313" key="13">
    <source>
        <dbReference type="WBParaSite" id="TASK_0001012101-mRNA-1"/>
    </source>
</evidence>
<evidence type="ECO:0000256" key="5">
    <source>
        <dbReference type="ARBA" id="ARBA00022692"/>
    </source>
</evidence>
<dbReference type="PANTHER" id="PTHR11214:SF314">
    <property type="entry name" value="HEXOSYLTRANSFERASE"/>
    <property type="match status" value="1"/>
</dbReference>
<keyword evidence="7" id="KW-1133">Transmembrane helix</keyword>
<dbReference type="OrthoDB" id="2139606at2759"/>
<comment type="subcellular location">
    <subcellularLocation>
        <location evidence="1 10">Golgi apparatus membrane</location>
        <topology evidence="1 10">Single-pass type II membrane protein</topology>
    </subcellularLocation>
</comment>
<dbReference type="WBParaSite" id="TASK_0001012101-mRNA-1">
    <property type="protein sequence ID" value="TASK_0001012101-mRNA-1"/>
    <property type="gene ID" value="TASK_0001012101"/>
</dbReference>
<dbReference type="PANTHER" id="PTHR11214">
    <property type="entry name" value="BETA-1,3-N-ACETYLGLUCOSAMINYLTRANSFERASE"/>
    <property type="match status" value="1"/>
</dbReference>
<proteinExistence type="inferred from homology"/>
<dbReference type="GO" id="GO:0016758">
    <property type="term" value="F:hexosyltransferase activity"/>
    <property type="evidence" value="ECO:0007669"/>
    <property type="project" value="InterPro"/>
</dbReference>
<dbReference type="EC" id="2.4.1.-" evidence="10"/>
<evidence type="ECO:0000256" key="6">
    <source>
        <dbReference type="ARBA" id="ARBA00022968"/>
    </source>
</evidence>
<evidence type="ECO:0000256" key="9">
    <source>
        <dbReference type="ARBA" id="ARBA00023136"/>
    </source>
</evidence>
<gene>
    <name evidence="11" type="ORF">TASK_LOCUS10122</name>
</gene>
<dbReference type="GO" id="GO:0000139">
    <property type="term" value="C:Golgi membrane"/>
    <property type="evidence" value="ECO:0007669"/>
    <property type="project" value="UniProtKB-SubCell"/>
</dbReference>
<evidence type="ECO:0000256" key="10">
    <source>
        <dbReference type="RuleBase" id="RU363063"/>
    </source>
</evidence>
<accession>A0A0R3WGX8</accession>
<dbReference type="InterPro" id="IPR002659">
    <property type="entry name" value="Glyco_trans_31"/>
</dbReference>
<keyword evidence="6" id="KW-0735">Signal-anchor</keyword>
<evidence type="ECO:0000256" key="4">
    <source>
        <dbReference type="ARBA" id="ARBA00022679"/>
    </source>
</evidence>